<name>A0A8D8VQR4_9HEMI</name>
<protein>
    <submittedName>
        <fullName evidence="1">Uncharacterized protein</fullName>
    </submittedName>
</protein>
<dbReference type="AlphaFoldDB" id="A0A8D8VQR4"/>
<reference evidence="1" key="1">
    <citation type="submission" date="2021-05" db="EMBL/GenBank/DDBJ databases">
        <authorList>
            <person name="Alioto T."/>
            <person name="Alioto T."/>
            <person name="Gomez Garrido J."/>
        </authorList>
    </citation>
    <scope>NUCLEOTIDE SEQUENCE</scope>
</reference>
<sequence length="151" mass="17885">MESMDDYIALVGLVLALKKKRRSKNKRKPRVWCKDWLRKRNQFSHVNLLDELKFAPKDWHNFLRMDEETYSELLALVTPLIIKEDTKMRAAIPPHEKFTTCLRFLATGRSYADLKYSALISPQALSYMVPETCKAIYKVLSKEYMKVRRKK</sequence>
<organism evidence="1">
    <name type="scientific">Cacopsylla melanoneura</name>
    <dbReference type="NCBI Taxonomy" id="428564"/>
    <lineage>
        <taxon>Eukaryota</taxon>
        <taxon>Metazoa</taxon>
        <taxon>Ecdysozoa</taxon>
        <taxon>Arthropoda</taxon>
        <taxon>Hexapoda</taxon>
        <taxon>Insecta</taxon>
        <taxon>Pterygota</taxon>
        <taxon>Neoptera</taxon>
        <taxon>Paraneoptera</taxon>
        <taxon>Hemiptera</taxon>
        <taxon>Sternorrhyncha</taxon>
        <taxon>Psylloidea</taxon>
        <taxon>Psyllidae</taxon>
        <taxon>Psyllinae</taxon>
        <taxon>Cacopsylla</taxon>
    </lineage>
</organism>
<proteinExistence type="predicted"/>
<dbReference type="EMBL" id="HBUF01079245">
    <property type="protein sequence ID" value="CAG6632267.1"/>
    <property type="molecule type" value="Transcribed_RNA"/>
</dbReference>
<accession>A0A8D8VQR4</accession>
<evidence type="ECO:0000313" key="1">
    <source>
        <dbReference type="EMBL" id="CAG6632267.1"/>
    </source>
</evidence>